<evidence type="ECO:0000313" key="2">
    <source>
        <dbReference type="EMBL" id="VUX22881.1"/>
    </source>
</evidence>
<dbReference type="RefSeq" id="WP_144126209.1">
    <property type="nucleotide sequence ID" value="NZ_CABHNI010000061.1"/>
</dbReference>
<dbReference type="GO" id="GO:0006950">
    <property type="term" value="P:response to stress"/>
    <property type="evidence" value="ECO:0007669"/>
    <property type="project" value="UniProtKB-ARBA"/>
</dbReference>
<gene>
    <name evidence="2" type="ORF">DFSSTS7063_03140</name>
</gene>
<feature type="domain" description="SprT-like" evidence="1">
    <location>
        <begin position="8"/>
        <end position="103"/>
    </location>
</feature>
<evidence type="ECO:0000313" key="3">
    <source>
        <dbReference type="Proteomes" id="UP000358366"/>
    </source>
</evidence>
<dbReference type="EMBL" id="CABHNI010000061">
    <property type="protein sequence ID" value="VUX22881.1"/>
    <property type="molecule type" value="Genomic_DNA"/>
</dbReference>
<sequence>MYLEEEMEQLYKIINKRLYNNDLPVPYFRMHNARYRKKGWNIQYKQNKVCQIDINQKSLDNDKNIVLEMLHQMVHIYCWKQNKKDTSRGGQYHNKIFRDIANEKGLVVDYNKNSGYQVIDISTSLMEEILSEMSIEKILDNIKKMRRL</sequence>
<dbReference type="Proteomes" id="UP000358366">
    <property type="component" value="Unassembled WGS sequence"/>
</dbReference>
<dbReference type="Pfam" id="PF10263">
    <property type="entry name" value="SprT-like"/>
    <property type="match status" value="1"/>
</dbReference>
<name>A0A564UUE3_9FIRM</name>
<protein>
    <submittedName>
        <fullName evidence="2">SprT-like family protein</fullName>
    </submittedName>
</protein>
<evidence type="ECO:0000259" key="1">
    <source>
        <dbReference type="Pfam" id="PF10263"/>
    </source>
</evidence>
<dbReference type="InterPro" id="IPR006640">
    <property type="entry name" value="SprT-like_domain"/>
</dbReference>
<proteinExistence type="predicted"/>
<reference evidence="2 3" key="1">
    <citation type="submission" date="2019-07" db="EMBL/GenBank/DDBJ databases">
        <authorList>
            <person name="Hibberd C M."/>
            <person name="Gehrig L. J."/>
            <person name="Chang H.-W."/>
            <person name="Venkatesh S."/>
        </authorList>
    </citation>
    <scope>NUCLEOTIDE SEQUENCE [LARGE SCALE GENOMIC DNA]</scope>
    <source>
        <strain evidence="2">Dorea_formicigenerans_SSTS_Bg7063</strain>
    </source>
</reference>
<organism evidence="2 3">
    <name type="scientific">Dorea formicigenerans</name>
    <dbReference type="NCBI Taxonomy" id="39486"/>
    <lineage>
        <taxon>Bacteria</taxon>
        <taxon>Bacillati</taxon>
        <taxon>Bacillota</taxon>
        <taxon>Clostridia</taxon>
        <taxon>Lachnospirales</taxon>
        <taxon>Lachnospiraceae</taxon>
        <taxon>Dorea</taxon>
    </lineage>
</organism>
<accession>A0A564UUE3</accession>
<dbReference type="AlphaFoldDB" id="A0A564UUE3"/>